<gene>
    <name evidence="19" type="ORF">K504DRAFT_533530</name>
</gene>
<proteinExistence type="inferred from homology"/>
<comment type="subcellular location">
    <subcellularLocation>
        <location evidence="2">Membrane</location>
        <topology evidence="2">Lipid-anchor</topology>
        <topology evidence="2">GPI-anchor</topology>
    </subcellularLocation>
    <subcellularLocation>
        <location evidence="1">Membrane</location>
        <topology evidence="1">Multi-pass membrane protein</topology>
    </subcellularLocation>
    <subcellularLocation>
        <location evidence="3">Secreted</location>
    </subcellularLocation>
</comment>
<protein>
    <submittedName>
        <fullName evidence="19">Uncharacterized protein</fullName>
    </submittedName>
</protein>
<evidence type="ECO:0000256" key="13">
    <source>
        <dbReference type="ARBA" id="ARBA00038359"/>
    </source>
</evidence>
<dbReference type="OrthoDB" id="2496787at2759"/>
<feature type="transmembrane region" description="Helical" evidence="15">
    <location>
        <begin position="179"/>
        <end position="203"/>
    </location>
</feature>
<evidence type="ECO:0000256" key="16">
    <source>
        <dbReference type="SAM" id="SignalP"/>
    </source>
</evidence>
<feature type="transmembrane region" description="Helical" evidence="15">
    <location>
        <begin position="262"/>
        <end position="284"/>
    </location>
</feature>
<evidence type="ECO:0000256" key="8">
    <source>
        <dbReference type="ARBA" id="ARBA00022729"/>
    </source>
</evidence>
<evidence type="ECO:0000256" key="9">
    <source>
        <dbReference type="ARBA" id="ARBA00022989"/>
    </source>
</evidence>
<comment type="similarity">
    <text evidence="4">Belongs to the RBT5 family.</text>
</comment>
<evidence type="ECO:0000256" key="5">
    <source>
        <dbReference type="ARBA" id="ARBA00022525"/>
    </source>
</evidence>
<keyword evidence="12" id="KW-0449">Lipoprotein</keyword>
<sequence>MRLSNCVGVGIALLSYAICPVVAQYGLPDCAALCFGNAVQNQSECPPDAATQMPAMPCVCGSTSINAAIQGCVRLTCTVKESLSAVNTTSTLCGAPVRDRSSIMILVASISGGFALLSLIIRLVVAITGSSFGWDDACATLAWLFSAPISFLQCVTPRLGYGKDTWTVPPKDIYIVLQMIYASQVGYFICSAFTKLCFLSFFLRIFPDKSTRRIVFAFIGISIVYGCVFEIALLVGCKPISAIWTSWDGESKAEYCINQNKFFYSAAAVNIALDLAIVIIPIPELIKLNLSMKRKLFLLTIFGVGGITILVSCIRLQYLAQYAASENPLYDNLNAGIFSVLETNVGVMCICMPSFRRFLATLSPKCFGSTENDSKYKAYDDNTPNARALSGKRSNRIKKSTLGGSLFETQITKTVDTRVESERSDDEVQLVELERNGKSTAPSTGSEEGQYSVKYTTTSSHNGNFQGQ</sequence>
<accession>A0A6G1KDI6</accession>
<evidence type="ECO:0000313" key="19">
    <source>
        <dbReference type="EMBL" id="KAF2710605.1"/>
    </source>
</evidence>
<organism evidence="19 20">
    <name type="scientific">Pleomassaria siparia CBS 279.74</name>
    <dbReference type="NCBI Taxonomy" id="1314801"/>
    <lineage>
        <taxon>Eukaryota</taxon>
        <taxon>Fungi</taxon>
        <taxon>Dikarya</taxon>
        <taxon>Ascomycota</taxon>
        <taxon>Pezizomycotina</taxon>
        <taxon>Dothideomycetes</taxon>
        <taxon>Pleosporomycetidae</taxon>
        <taxon>Pleosporales</taxon>
        <taxon>Pleomassariaceae</taxon>
        <taxon>Pleomassaria</taxon>
    </lineage>
</organism>
<evidence type="ECO:0000256" key="4">
    <source>
        <dbReference type="ARBA" id="ARBA00010031"/>
    </source>
</evidence>
<keyword evidence="5" id="KW-0964">Secreted</keyword>
<evidence type="ECO:0000256" key="7">
    <source>
        <dbReference type="ARBA" id="ARBA00022692"/>
    </source>
</evidence>
<dbReference type="PANTHER" id="PTHR33048:SF47">
    <property type="entry name" value="INTEGRAL MEMBRANE PROTEIN-RELATED"/>
    <property type="match status" value="1"/>
</dbReference>
<name>A0A6G1KDI6_9PLEO</name>
<keyword evidence="10 15" id="KW-0472">Membrane</keyword>
<feature type="transmembrane region" description="Helical" evidence="15">
    <location>
        <begin position="337"/>
        <end position="355"/>
    </location>
</feature>
<comment type="similarity">
    <text evidence="13">Belongs to the SAT4 family.</text>
</comment>
<feature type="region of interest" description="Disordered" evidence="14">
    <location>
        <begin position="417"/>
        <end position="468"/>
    </location>
</feature>
<keyword evidence="6" id="KW-0336">GPI-anchor</keyword>
<dbReference type="Pfam" id="PF20684">
    <property type="entry name" value="Fung_rhodopsin"/>
    <property type="match status" value="1"/>
</dbReference>
<feature type="compositionally biased region" description="Polar residues" evidence="14">
    <location>
        <begin position="438"/>
        <end position="468"/>
    </location>
</feature>
<dbReference type="Proteomes" id="UP000799428">
    <property type="component" value="Unassembled WGS sequence"/>
</dbReference>
<feature type="transmembrane region" description="Helical" evidence="15">
    <location>
        <begin position="103"/>
        <end position="125"/>
    </location>
</feature>
<reference evidence="19" key="1">
    <citation type="journal article" date="2020" name="Stud. Mycol.">
        <title>101 Dothideomycetes genomes: a test case for predicting lifestyles and emergence of pathogens.</title>
        <authorList>
            <person name="Haridas S."/>
            <person name="Albert R."/>
            <person name="Binder M."/>
            <person name="Bloem J."/>
            <person name="Labutti K."/>
            <person name="Salamov A."/>
            <person name="Andreopoulos B."/>
            <person name="Baker S."/>
            <person name="Barry K."/>
            <person name="Bills G."/>
            <person name="Bluhm B."/>
            <person name="Cannon C."/>
            <person name="Castanera R."/>
            <person name="Culley D."/>
            <person name="Daum C."/>
            <person name="Ezra D."/>
            <person name="Gonzalez J."/>
            <person name="Henrissat B."/>
            <person name="Kuo A."/>
            <person name="Liang C."/>
            <person name="Lipzen A."/>
            <person name="Lutzoni F."/>
            <person name="Magnuson J."/>
            <person name="Mondo S."/>
            <person name="Nolan M."/>
            <person name="Ohm R."/>
            <person name="Pangilinan J."/>
            <person name="Park H.-J."/>
            <person name="Ramirez L."/>
            <person name="Alfaro M."/>
            <person name="Sun H."/>
            <person name="Tritt A."/>
            <person name="Yoshinaga Y."/>
            <person name="Zwiers L.-H."/>
            <person name="Turgeon B."/>
            <person name="Goodwin S."/>
            <person name="Spatafora J."/>
            <person name="Crous P."/>
            <person name="Grigoriev I."/>
        </authorList>
    </citation>
    <scope>NUCLEOTIDE SEQUENCE</scope>
    <source>
        <strain evidence="19">CBS 279.74</strain>
    </source>
</reference>
<feature type="transmembrane region" description="Helical" evidence="15">
    <location>
        <begin position="137"/>
        <end position="159"/>
    </location>
</feature>
<feature type="domain" description="CFEM" evidence="17">
    <location>
        <begin position="26"/>
        <end position="93"/>
    </location>
</feature>
<dbReference type="GO" id="GO:0005576">
    <property type="term" value="C:extracellular region"/>
    <property type="evidence" value="ECO:0007669"/>
    <property type="project" value="UniProtKB-SubCell"/>
</dbReference>
<keyword evidence="7 15" id="KW-0812">Transmembrane</keyword>
<keyword evidence="8 16" id="KW-0732">Signal</keyword>
<dbReference type="InterPro" id="IPR049326">
    <property type="entry name" value="Rhodopsin_dom_fungi"/>
</dbReference>
<evidence type="ECO:0000256" key="2">
    <source>
        <dbReference type="ARBA" id="ARBA00004589"/>
    </source>
</evidence>
<dbReference type="EMBL" id="MU005769">
    <property type="protein sequence ID" value="KAF2710605.1"/>
    <property type="molecule type" value="Genomic_DNA"/>
</dbReference>
<dbReference type="Pfam" id="PF05730">
    <property type="entry name" value="CFEM"/>
    <property type="match status" value="1"/>
</dbReference>
<dbReference type="AlphaFoldDB" id="A0A6G1KDI6"/>
<evidence type="ECO:0000256" key="12">
    <source>
        <dbReference type="ARBA" id="ARBA00023288"/>
    </source>
</evidence>
<evidence type="ECO:0000256" key="15">
    <source>
        <dbReference type="SAM" id="Phobius"/>
    </source>
</evidence>
<evidence type="ECO:0000313" key="20">
    <source>
        <dbReference type="Proteomes" id="UP000799428"/>
    </source>
</evidence>
<feature type="transmembrane region" description="Helical" evidence="15">
    <location>
        <begin position="296"/>
        <end position="317"/>
    </location>
</feature>
<dbReference type="InterPro" id="IPR008427">
    <property type="entry name" value="Extracellular_membr_CFEM_dom"/>
</dbReference>
<dbReference type="InterPro" id="IPR052337">
    <property type="entry name" value="SAT4-like"/>
</dbReference>
<evidence type="ECO:0000256" key="11">
    <source>
        <dbReference type="ARBA" id="ARBA00023157"/>
    </source>
</evidence>
<evidence type="ECO:0000256" key="6">
    <source>
        <dbReference type="ARBA" id="ARBA00022622"/>
    </source>
</evidence>
<evidence type="ECO:0000256" key="3">
    <source>
        <dbReference type="ARBA" id="ARBA00004613"/>
    </source>
</evidence>
<keyword evidence="20" id="KW-1185">Reference proteome</keyword>
<dbReference type="PANTHER" id="PTHR33048">
    <property type="entry name" value="PTH11-LIKE INTEGRAL MEMBRANE PROTEIN (AFU_ORTHOLOGUE AFUA_5G11245)"/>
    <property type="match status" value="1"/>
</dbReference>
<feature type="signal peptide" evidence="16">
    <location>
        <begin position="1"/>
        <end position="23"/>
    </location>
</feature>
<evidence type="ECO:0000259" key="17">
    <source>
        <dbReference type="Pfam" id="PF05730"/>
    </source>
</evidence>
<feature type="transmembrane region" description="Helical" evidence="15">
    <location>
        <begin position="215"/>
        <end position="242"/>
    </location>
</feature>
<evidence type="ECO:0000256" key="14">
    <source>
        <dbReference type="SAM" id="MobiDB-lite"/>
    </source>
</evidence>
<evidence type="ECO:0000256" key="10">
    <source>
        <dbReference type="ARBA" id="ARBA00023136"/>
    </source>
</evidence>
<keyword evidence="6" id="KW-0325">Glycoprotein</keyword>
<evidence type="ECO:0000256" key="1">
    <source>
        <dbReference type="ARBA" id="ARBA00004141"/>
    </source>
</evidence>
<keyword evidence="11" id="KW-1015">Disulfide bond</keyword>
<feature type="domain" description="Rhodopsin" evidence="18">
    <location>
        <begin position="122"/>
        <end position="360"/>
    </location>
</feature>
<evidence type="ECO:0000259" key="18">
    <source>
        <dbReference type="Pfam" id="PF20684"/>
    </source>
</evidence>
<dbReference type="GO" id="GO:0098552">
    <property type="term" value="C:side of membrane"/>
    <property type="evidence" value="ECO:0007669"/>
    <property type="project" value="UniProtKB-KW"/>
</dbReference>
<keyword evidence="9 15" id="KW-1133">Transmembrane helix</keyword>
<feature type="chain" id="PRO_5026153030" evidence="16">
    <location>
        <begin position="24"/>
        <end position="468"/>
    </location>
</feature>